<dbReference type="InterPro" id="IPR044730">
    <property type="entry name" value="RNase_H-like_dom_plant"/>
</dbReference>
<evidence type="ECO:0000313" key="2">
    <source>
        <dbReference type="EMBL" id="KAK9019581.1"/>
    </source>
</evidence>
<protein>
    <recommendedName>
        <fullName evidence="1">RNase H type-1 domain-containing protein</fullName>
    </recommendedName>
</protein>
<dbReference type="InterPro" id="IPR053151">
    <property type="entry name" value="RNase_H-like"/>
</dbReference>
<dbReference type="SUPFAM" id="SSF53098">
    <property type="entry name" value="Ribonuclease H-like"/>
    <property type="match status" value="1"/>
</dbReference>
<accession>A0ABR2S3J4</accession>
<organism evidence="2 3">
    <name type="scientific">Hibiscus sabdariffa</name>
    <name type="common">roselle</name>
    <dbReference type="NCBI Taxonomy" id="183260"/>
    <lineage>
        <taxon>Eukaryota</taxon>
        <taxon>Viridiplantae</taxon>
        <taxon>Streptophyta</taxon>
        <taxon>Embryophyta</taxon>
        <taxon>Tracheophyta</taxon>
        <taxon>Spermatophyta</taxon>
        <taxon>Magnoliopsida</taxon>
        <taxon>eudicotyledons</taxon>
        <taxon>Gunneridae</taxon>
        <taxon>Pentapetalae</taxon>
        <taxon>rosids</taxon>
        <taxon>malvids</taxon>
        <taxon>Malvales</taxon>
        <taxon>Malvaceae</taxon>
        <taxon>Malvoideae</taxon>
        <taxon>Hibiscus</taxon>
    </lineage>
</organism>
<dbReference type="PANTHER" id="PTHR47723">
    <property type="entry name" value="OS05G0353850 PROTEIN"/>
    <property type="match status" value="1"/>
</dbReference>
<dbReference type="InterPro" id="IPR036397">
    <property type="entry name" value="RNaseH_sf"/>
</dbReference>
<keyword evidence="3" id="KW-1185">Reference proteome</keyword>
<evidence type="ECO:0000313" key="3">
    <source>
        <dbReference type="Proteomes" id="UP001396334"/>
    </source>
</evidence>
<dbReference type="Proteomes" id="UP001396334">
    <property type="component" value="Unassembled WGS sequence"/>
</dbReference>
<dbReference type="InterPro" id="IPR002156">
    <property type="entry name" value="RNaseH_domain"/>
</dbReference>
<sequence>MWNLWLFWNSLVFGNELDDNASVLDCSRRLQETVAATIGFASQNQPRTITPRDRVVWVPPTQGWFKLNSDGAYRASDGRASCGESELRGVYVGLQCSWDFGLRNLLVEVDCLDVLRLLQGEFDSEGAPGIVAHIRDLYDRDWQVVLQHVRREGNKVADAMTRLSMDRELAVSLYYDPPVSLEQLLLANVSG</sequence>
<dbReference type="EMBL" id="JBBPBN010000017">
    <property type="protein sequence ID" value="KAK9019581.1"/>
    <property type="molecule type" value="Genomic_DNA"/>
</dbReference>
<dbReference type="Pfam" id="PF13456">
    <property type="entry name" value="RVT_3"/>
    <property type="match status" value="1"/>
</dbReference>
<name>A0ABR2S3J4_9ROSI</name>
<dbReference type="Gene3D" id="3.30.420.10">
    <property type="entry name" value="Ribonuclease H-like superfamily/Ribonuclease H"/>
    <property type="match status" value="1"/>
</dbReference>
<dbReference type="PANTHER" id="PTHR47723:SF13">
    <property type="entry name" value="PUTATIVE-RELATED"/>
    <property type="match status" value="1"/>
</dbReference>
<reference evidence="2 3" key="1">
    <citation type="journal article" date="2024" name="G3 (Bethesda)">
        <title>Genome assembly of Hibiscus sabdariffa L. provides insights into metabolisms of medicinal natural products.</title>
        <authorList>
            <person name="Kim T."/>
        </authorList>
    </citation>
    <scope>NUCLEOTIDE SEQUENCE [LARGE SCALE GENOMIC DNA]</scope>
    <source>
        <strain evidence="2">TK-2024</strain>
        <tissue evidence="2">Old leaves</tissue>
    </source>
</reference>
<gene>
    <name evidence="2" type="ORF">V6N11_054097</name>
</gene>
<dbReference type="CDD" id="cd06222">
    <property type="entry name" value="RNase_H_like"/>
    <property type="match status" value="1"/>
</dbReference>
<dbReference type="InterPro" id="IPR012337">
    <property type="entry name" value="RNaseH-like_sf"/>
</dbReference>
<comment type="caution">
    <text evidence="2">The sequence shown here is derived from an EMBL/GenBank/DDBJ whole genome shotgun (WGS) entry which is preliminary data.</text>
</comment>
<feature type="domain" description="RNase H type-1" evidence="1">
    <location>
        <begin position="77"/>
        <end position="160"/>
    </location>
</feature>
<proteinExistence type="predicted"/>
<evidence type="ECO:0000259" key="1">
    <source>
        <dbReference type="Pfam" id="PF13456"/>
    </source>
</evidence>